<organism evidence="4 5">
    <name type="scientific">Halanaerobium saccharolyticum</name>
    <dbReference type="NCBI Taxonomy" id="43595"/>
    <lineage>
        <taxon>Bacteria</taxon>
        <taxon>Bacillati</taxon>
        <taxon>Bacillota</taxon>
        <taxon>Clostridia</taxon>
        <taxon>Halanaerobiales</taxon>
        <taxon>Halanaerobiaceae</taxon>
        <taxon>Halanaerobium</taxon>
    </lineage>
</organism>
<evidence type="ECO:0000313" key="4">
    <source>
        <dbReference type="EMBL" id="TDO73404.1"/>
    </source>
</evidence>
<evidence type="ECO:0000313" key="5">
    <source>
        <dbReference type="Proteomes" id="UP000295064"/>
    </source>
</evidence>
<accession>A0A4R6LBV7</accession>
<sequence>MMANETIKNIKERRSVRKYIDKKISKEILEEIIDCARLAPTGNNRQAWSFLVITDAEIKSKIASYARYGRFIEEAGACVAVFVNQDKATTSLQDASAATENIMIAAKSYDLGTCWVNSYQKEHSKKIKELVNCPQEMELMTLMSIGYYDEDDVSMPAKKSLSEVMVWDKF</sequence>
<protein>
    <submittedName>
        <fullName evidence="4">Nitroreductase</fullName>
    </submittedName>
</protein>
<dbReference type="Proteomes" id="UP000295064">
    <property type="component" value="Unassembled WGS sequence"/>
</dbReference>
<comment type="caution">
    <text evidence="4">The sequence shown here is derived from an EMBL/GenBank/DDBJ whole genome shotgun (WGS) entry which is preliminary data.</text>
</comment>
<dbReference type="Pfam" id="PF00881">
    <property type="entry name" value="Nitroreductase"/>
    <property type="match status" value="2"/>
</dbReference>
<evidence type="ECO:0000256" key="2">
    <source>
        <dbReference type="ARBA" id="ARBA00023002"/>
    </source>
</evidence>
<keyword evidence="2" id="KW-0560">Oxidoreductase</keyword>
<reference evidence="4 5" key="1">
    <citation type="submission" date="2019-03" db="EMBL/GenBank/DDBJ databases">
        <title>Subsurface microbial communities from deep shales in Ohio and West Virginia, USA.</title>
        <authorList>
            <person name="Wrighton K."/>
        </authorList>
    </citation>
    <scope>NUCLEOTIDE SEQUENCE [LARGE SCALE GENOMIC DNA]</scope>
    <source>
        <strain evidence="4 5">MA284_T2</strain>
    </source>
</reference>
<feature type="domain" description="Nitroreductase" evidence="3">
    <location>
        <begin position="70"/>
        <end position="147"/>
    </location>
</feature>
<dbReference type="SUPFAM" id="SSF55469">
    <property type="entry name" value="FMN-dependent nitroreductase-like"/>
    <property type="match status" value="1"/>
</dbReference>
<proteinExistence type="inferred from homology"/>
<feature type="domain" description="Nitroreductase" evidence="3">
    <location>
        <begin position="10"/>
        <end position="66"/>
    </location>
</feature>
<gene>
    <name evidence="4" type="ORF">DFR79_13721</name>
</gene>
<dbReference type="EMBL" id="SNWX01000037">
    <property type="protein sequence ID" value="TDO73404.1"/>
    <property type="molecule type" value="Genomic_DNA"/>
</dbReference>
<dbReference type="InterPro" id="IPR000415">
    <property type="entry name" value="Nitroreductase-like"/>
</dbReference>
<evidence type="ECO:0000256" key="1">
    <source>
        <dbReference type="ARBA" id="ARBA00007118"/>
    </source>
</evidence>
<dbReference type="GO" id="GO:0016491">
    <property type="term" value="F:oxidoreductase activity"/>
    <property type="evidence" value="ECO:0007669"/>
    <property type="project" value="UniProtKB-KW"/>
</dbReference>
<name>A0A4R6LBV7_9FIRM</name>
<dbReference type="CDD" id="cd02062">
    <property type="entry name" value="Nitro_FMN_reductase"/>
    <property type="match status" value="1"/>
</dbReference>
<dbReference type="InterPro" id="IPR029479">
    <property type="entry name" value="Nitroreductase"/>
</dbReference>
<comment type="similarity">
    <text evidence="1">Belongs to the nitroreductase family.</text>
</comment>
<evidence type="ECO:0000259" key="3">
    <source>
        <dbReference type="Pfam" id="PF00881"/>
    </source>
</evidence>
<dbReference type="Gene3D" id="3.40.109.10">
    <property type="entry name" value="NADH Oxidase"/>
    <property type="match status" value="1"/>
</dbReference>
<dbReference type="PANTHER" id="PTHR43673">
    <property type="entry name" value="NAD(P)H NITROREDUCTASE YDGI-RELATED"/>
    <property type="match status" value="1"/>
</dbReference>
<dbReference type="PANTHER" id="PTHR43673:SF10">
    <property type="entry name" value="NADH DEHYDROGENASE_NAD(P)H NITROREDUCTASE XCC3605-RELATED"/>
    <property type="match status" value="1"/>
</dbReference>
<dbReference type="AlphaFoldDB" id="A0A4R6LBV7"/>